<evidence type="ECO:0000259" key="1">
    <source>
        <dbReference type="PROSITE" id="PS50883"/>
    </source>
</evidence>
<dbReference type="Pfam" id="PF00563">
    <property type="entry name" value="EAL"/>
    <property type="match status" value="1"/>
</dbReference>
<dbReference type="SMART" id="SM00267">
    <property type="entry name" value="GGDEF"/>
    <property type="match status" value="1"/>
</dbReference>
<dbReference type="PANTHER" id="PTHR33121">
    <property type="entry name" value="CYCLIC DI-GMP PHOSPHODIESTERASE PDEF"/>
    <property type="match status" value="1"/>
</dbReference>
<gene>
    <name evidence="3" type="ORF">MOZ60_11020</name>
</gene>
<name>A0AB35U6J8_9FIRM</name>
<feature type="domain" description="EAL" evidence="1">
    <location>
        <begin position="567"/>
        <end position="821"/>
    </location>
</feature>
<evidence type="ECO:0000259" key="2">
    <source>
        <dbReference type="PROSITE" id="PS50887"/>
    </source>
</evidence>
<dbReference type="CDD" id="cd01948">
    <property type="entry name" value="EAL"/>
    <property type="match status" value="1"/>
</dbReference>
<dbReference type="PROSITE" id="PS50887">
    <property type="entry name" value="GGDEF"/>
    <property type="match status" value="1"/>
</dbReference>
<protein>
    <submittedName>
        <fullName evidence="3">Bifunctional diguanylate cyclase/phosphodiesterase</fullName>
    </submittedName>
</protein>
<dbReference type="Proteomes" id="UP001286174">
    <property type="component" value="Unassembled WGS sequence"/>
</dbReference>
<dbReference type="AlphaFoldDB" id="A0AB35U6J8"/>
<evidence type="ECO:0000313" key="4">
    <source>
        <dbReference type="Proteomes" id="UP001286174"/>
    </source>
</evidence>
<accession>A0AB35U6J8</accession>
<dbReference type="InterPro" id="IPR001633">
    <property type="entry name" value="EAL_dom"/>
</dbReference>
<dbReference type="PANTHER" id="PTHR33121:SF71">
    <property type="entry name" value="OXYGEN SENSOR PROTEIN DOSP"/>
    <property type="match status" value="1"/>
</dbReference>
<dbReference type="SUPFAM" id="SSF55073">
    <property type="entry name" value="Nucleotide cyclase"/>
    <property type="match status" value="1"/>
</dbReference>
<dbReference type="InterPro" id="IPR000160">
    <property type="entry name" value="GGDEF_dom"/>
</dbReference>
<feature type="domain" description="GGDEF" evidence="2">
    <location>
        <begin position="429"/>
        <end position="562"/>
    </location>
</feature>
<dbReference type="Gene3D" id="3.20.20.450">
    <property type="entry name" value="EAL domain"/>
    <property type="match status" value="1"/>
</dbReference>
<dbReference type="InterPro" id="IPR050706">
    <property type="entry name" value="Cyclic-di-GMP_PDE-like"/>
</dbReference>
<dbReference type="InterPro" id="IPR029787">
    <property type="entry name" value="Nucleotide_cyclase"/>
</dbReference>
<organism evidence="3 4">
    <name type="scientific">Grylomicrobium aquisgranensis</name>
    <dbReference type="NCBI Taxonomy" id="2926318"/>
    <lineage>
        <taxon>Bacteria</taxon>
        <taxon>Bacillati</taxon>
        <taxon>Bacillota</taxon>
        <taxon>Erysipelotrichia</taxon>
        <taxon>Erysipelotrichales</taxon>
        <taxon>Erysipelotrichaceae</taxon>
        <taxon>Grylomicrobium</taxon>
    </lineage>
</organism>
<dbReference type="PROSITE" id="PS50883">
    <property type="entry name" value="EAL"/>
    <property type="match status" value="1"/>
</dbReference>
<dbReference type="Pfam" id="PF00990">
    <property type="entry name" value="GGDEF"/>
    <property type="match status" value="1"/>
</dbReference>
<sequence length="821" mass="91288">MKKWKRLSEVLFIILGCFALFCSFFSIIKENTALDLINQDIARDIRNDTGKRVLVICSDCASDLDAQFEINAIQDTLYRQGIGYDTVYLSMVSDTLVQQELQEKCSHGIQGVIACGDAAFSLACDEQNGLFANVPVLFMDVTDEKAAAEQVQRNTRFAGITDSNRMENVLASVTKMMPAAGYITMVTDDSTQGLADQRDLQAALQKNSSYKVTLLHADYMTRDALVEQIQACGDSTALVYLEAGSDIYGNVYSRGDNLKMLKENASVPVFGIHPGGIGSGITGTITANFSLEARKTAGMAADVLLGKAYTENLGVQSDASAFSVFDQKLLDTYHLSASSLPANAFVDRDGKVFFALHHAVKMEVGSAIAGVLLLTAALLMHAHSYRQMAIAARQDHTQLKYLAEHDALTGLYNRETTFTKLLPWLHGCNRYTLITIDLDDLKEINDTYSHPFGDVVVAAIGRRLLGFAKQNDGFVSRYGGDEFLFVKRNVNVQPDDAFMKQMMALVSAEIMADHMPLSVSVSAGICNCPDHYLDPQKLVLNADLAMYEAKRRGKNCAVLYTEEMRRKLQESHDARQAVADAIHHDGFVMVYQPQVSTVTQQLSGYEALVRLKHSHLGPDVFIPAAEKAGMICEVGRIITEKVLMQIAKWQQQGRQLFPVSVNYSPGQISDTGYVDWLQEMLKKYRIPPHLLKIEITESMFMNNAQESVRLFDQLHKIHVGLMMDDFGTGYSSLSYLNWIPFNTIKIDRSVVTAWLQPGRQDAMNDLISMAHHLGRSLVAEGVETKEQYEILKKQGCDYIQGYYFSRPIPADEAIAWRIGES</sequence>
<dbReference type="SMART" id="SM00052">
    <property type="entry name" value="EAL"/>
    <property type="match status" value="1"/>
</dbReference>
<dbReference type="RefSeq" id="WP_370596718.1">
    <property type="nucleotide sequence ID" value="NZ_JALBUR010000053.1"/>
</dbReference>
<dbReference type="CDD" id="cd01949">
    <property type="entry name" value="GGDEF"/>
    <property type="match status" value="1"/>
</dbReference>
<reference evidence="3 4" key="1">
    <citation type="submission" date="2022-03" db="EMBL/GenBank/DDBJ databases">
        <title>Novel taxa within the pig intestine.</title>
        <authorList>
            <person name="Wylensek D."/>
            <person name="Bishof K."/>
            <person name="Afrizal A."/>
            <person name="Clavel T."/>
        </authorList>
    </citation>
    <scope>NUCLEOTIDE SEQUENCE [LARGE SCALE GENOMIC DNA]</scope>
    <source>
        <strain evidence="3 4">CLA-KB-P133</strain>
    </source>
</reference>
<evidence type="ECO:0000313" key="3">
    <source>
        <dbReference type="EMBL" id="MDX8420610.1"/>
    </source>
</evidence>
<keyword evidence="4" id="KW-1185">Reference proteome</keyword>
<dbReference type="NCBIfam" id="TIGR00254">
    <property type="entry name" value="GGDEF"/>
    <property type="match status" value="1"/>
</dbReference>
<dbReference type="InterPro" id="IPR043128">
    <property type="entry name" value="Rev_trsase/Diguanyl_cyclase"/>
</dbReference>
<dbReference type="GO" id="GO:0071111">
    <property type="term" value="F:cyclic-guanylate-specific phosphodiesterase activity"/>
    <property type="evidence" value="ECO:0007669"/>
    <property type="project" value="InterPro"/>
</dbReference>
<dbReference type="SUPFAM" id="SSF141868">
    <property type="entry name" value="EAL domain-like"/>
    <property type="match status" value="1"/>
</dbReference>
<comment type="caution">
    <text evidence="3">The sequence shown here is derived from an EMBL/GenBank/DDBJ whole genome shotgun (WGS) entry which is preliminary data.</text>
</comment>
<dbReference type="InterPro" id="IPR035919">
    <property type="entry name" value="EAL_sf"/>
</dbReference>
<proteinExistence type="predicted"/>
<dbReference type="EMBL" id="JALBUR010000053">
    <property type="protein sequence ID" value="MDX8420610.1"/>
    <property type="molecule type" value="Genomic_DNA"/>
</dbReference>
<dbReference type="Gene3D" id="3.40.50.2300">
    <property type="match status" value="2"/>
</dbReference>
<dbReference type="Gene3D" id="3.30.70.270">
    <property type="match status" value="1"/>
</dbReference>